<dbReference type="PRINTS" id="PR00469">
    <property type="entry name" value="PNDRDTASEII"/>
</dbReference>
<dbReference type="Pfam" id="PF01494">
    <property type="entry name" value="FAD_binding_3"/>
    <property type="match status" value="1"/>
</dbReference>
<organism evidence="2">
    <name type="scientific">hydrothermal vent metagenome</name>
    <dbReference type="NCBI Taxonomy" id="652676"/>
    <lineage>
        <taxon>unclassified sequences</taxon>
        <taxon>metagenomes</taxon>
        <taxon>ecological metagenomes</taxon>
    </lineage>
</organism>
<evidence type="ECO:0000313" key="2">
    <source>
        <dbReference type="EMBL" id="VAX42571.1"/>
    </source>
</evidence>
<dbReference type="InterPro" id="IPR036188">
    <property type="entry name" value="FAD/NAD-bd_sf"/>
</dbReference>
<evidence type="ECO:0000259" key="1">
    <source>
        <dbReference type="Pfam" id="PF01494"/>
    </source>
</evidence>
<feature type="domain" description="FAD-binding" evidence="1">
    <location>
        <begin position="20"/>
        <end position="332"/>
    </location>
</feature>
<dbReference type="SUPFAM" id="SSF51905">
    <property type="entry name" value="FAD/NAD(P)-binding domain"/>
    <property type="match status" value="1"/>
</dbReference>
<protein>
    <submittedName>
        <fullName evidence="2">FIG022199: FAD-binding protein</fullName>
    </submittedName>
</protein>
<sequence length="433" mass="48492">MFSTQQTTEPQNQPTLNATYDVIIIGAGPAGTTVAALVAEAGHDVLVLDRAAFPRFHVGESLIPETWWTLKRLGLIEQLQQSAFPKKLSVQFVTETDKETMPFYFDEYKDCPSSQTWQIVRSEFDEMMLKNAQQKGATAHTQAQVLDVLFENDAAIGVQVQLQENDGTKKTCSIQSKVVVDATGQSAFLANRLKLKTIDNRLRKGSIWSYFQGAHRDKGRDEGATIILQSEEKKSWFWYIPLSNNIVSVGCTGSMDYLFGTKNMSPEEIFFREVERCPGIKRRLESATAVAKHFTTKDFSYSTTEAAGDGWVLVGDAFGFVDPVYSSGVFLALKSGEWAADAIVTSLKKNDLSKMSLGCWQKEYREGINLFKKLVYAFYTPDFSFGKFFKEFPQYRSNLVDILIGDVFKPGVGEMFEAMGDLQPPENIPTSFP</sequence>
<dbReference type="GO" id="GO:0071949">
    <property type="term" value="F:FAD binding"/>
    <property type="evidence" value="ECO:0007669"/>
    <property type="project" value="InterPro"/>
</dbReference>
<dbReference type="PANTHER" id="PTHR43747">
    <property type="entry name" value="FAD-BINDING PROTEIN"/>
    <property type="match status" value="1"/>
</dbReference>
<dbReference type="EMBL" id="UOGL01000668">
    <property type="protein sequence ID" value="VAX42571.1"/>
    <property type="molecule type" value="Genomic_DNA"/>
</dbReference>
<dbReference type="AlphaFoldDB" id="A0A3B1DUK0"/>
<dbReference type="InterPro" id="IPR050816">
    <property type="entry name" value="Flavin-dep_Halogenase_NPB"/>
</dbReference>
<dbReference type="InterPro" id="IPR002938">
    <property type="entry name" value="FAD-bd"/>
</dbReference>
<gene>
    <name evidence="2" type="ORF">MNBD_PLANCTO02-1944</name>
</gene>
<proteinExistence type="predicted"/>
<accession>A0A3B1DUK0</accession>
<dbReference type="Gene3D" id="3.50.50.60">
    <property type="entry name" value="FAD/NAD(P)-binding domain"/>
    <property type="match status" value="1"/>
</dbReference>
<name>A0A3B1DUK0_9ZZZZ</name>
<reference evidence="2" key="1">
    <citation type="submission" date="2018-06" db="EMBL/GenBank/DDBJ databases">
        <authorList>
            <person name="Zhirakovskaya E."/>
        </authorList>
    </citation>
    <scope>NUCLEOTIDE SEQUENCE</scope>
</reference>
<dbReference type="PANTHER" id="PTHR43747:SF1">
    <property type="entry name" value="SLR1998 PROTEIN"/>
    <property type="match status" value="1"/>
</dbReference>